<sequence>MKAVIEESILRIYALIVKEFLTILKDKSSRVILFAPIIVQCFIFGYGASYHLEHVPYALYCQDNSKEAFSLLMKIKHTPKFEQIAVCDDMHCLTDKIDSQEALLGIYIPENFSKTKNIDILTDARNTASANTAASYVTQIIDENNSKNSILNFRYLFNPNNYTRYTILIGMCLGLSVIQVLLLSALSVCREKEDGTYDMMLMTPSKTYELLLGKAIAPVAIATVQSIILILICNFYFAIEIKGDVFSLLCLIVLFDLAIVGLGLAISTLCKTTMQALISGFSCCLVLILTSGLLTSIDGMPDWFRIIAKMNPVHYGIYAIWNIYLEGKSIFDILDLLIPLAVLGVITFSIAAYLFRHRIDN</sequence>
<keyword evidence="3" id="KW-0813">Transport</keyword>
<dbReference type="PANTHER" id="PTHR30294">
    <property type="entry name" value="MEMBRANE COMPONENT OF ABC TRANSPORTER YHHJ-RELATED"/>
    <property type="match status" value="1"/>
</dbReference>
<feature type="transmembrane region" description="Helical" evidence="8">
    <location>
        <begin position="31"/>
        <end position="50"/>
    </location>
</feature>
<keyword evidence="4" id="KW-1003">Cell membrane</keyword>
<keyword evidence="5 8" id="KW-0812">Transmembrane</keyword>
<protein>
    <submittedName>
        <fullName evidence="10">ABC transporter permease</fullName>
    </submittedName>
</protein>
<evidence type="ECO:0000256" key="3">
    <source>
        <dbReference type="ARBA" id="ARBA00022448"/>
    </source>
</evidence>
<evidence type="ECO:0000256" key="2">
    <source>
        <dbReference type="ARBA" id="ARBA00007783"/>
    </source>
</evidence>
<feature type="transmembrane region" description="Helical" evidence="8">
    <location>
        <begin position="276"/>
        <end position="297"/>
    </location>
</feature>
<dbReference type="Proteomes" id="UP000731465">
    <property type="component" value="Unassembled WGS sequence"/>
</dbReference>
<evidence type="ECO:0000256" key="7">
    <source>
        <dbReference type="ARBA" id="ARBA00023136"/>
    </source>
</evidence>
<dbReference type="RefSeq" id="WP_219937249.1">
    <property type="nucleotide sequence ID" value="NZ_JAGFNY010000008.1"/>
</dbReference>
<evidence type="ECO:0000259" key="9">
    <source>
        <dbReference type="PROSITE" id="PS51012"/>
    </source>
</evidence>
<dbReference type="PROSITE" id="PS51012">
    <property type="entry name" value="ABC_TM2"/>
    <property type="match status" value="1"/>
</dbReference>
<evidence type="ECO:0000313" key="10">
    <source>
        <dbReference type="EMBL" id="MBW7570032.1"/>
    </source>
</evidence>
<dbReference type="InterPro" id="IPR047817">
    <property type="entry name" value="ABC2_TM_bact-type"/>
</dbReference>
<dbReference type="InterPro" id="IPR013525">
    <property type="entry name" value="ABC2_TM"/>
</dbReference>
<keyword evidence="7 8" id="KW-0472">Membrane</keyword>
<dbReference type="Gene3D" id="3.40.1710.10">
    <property type="entry name" value="abc type-2 transporter like domain"/>
    <property type="match status" value="1"/>
</dbReference>
<dbReference type="Pfam" id="PF12698">
    <property type="entry name" value="ABC2_membrane_3"/>
    <property type="match status" value="1"/>
</dbReference>
<dbReference type="PANTHER" id="PTHR30294:SF44">
    <property type="entry name" value="MULTIDRUG ABC TRANSPORTER PERMEASE YBHR-RELATED"/>
    <property type="match status" value="1"/>
</dbReference>
<evidence type="ECO:0000256" key="6">
    <source>
        <dbReference type="ARBA" id="ARBA00022989"/>
    </source>
</evidence>
<reference evidence="10 11" key="1">
    <citation type="submission" date="2021-03" db="EMBL/GenBank/DDBJ databases">
        <title>Succinivibrio sp. nov. isolated from feces of cow.</title>
        <authorList>
            <person name="Choi J.-Y."/>
        </authorList>
    </citation>
    <scope>NUCLEOTIDE SEQUENCE [LARGE SCALE GENOMIC DNA]</scope>
    <source>
        <strain evidence="10 11">AGMB01872</strain>
    </source>
</reference>
<comment type="subcellular location">
    <subcellularLocation>
        <location evidence="1">Cell membrane</location>
        <topology evidence="1">Multi-pass membrane protein</topology>
    </subcellularLocation>
</comment>
<keyword evidence="11" id="KW-1185">Reference proteome</keyword>
<dbReference type="InterPro" id="IPR051449">
    <property type="entry name" value="ABC-2_transporter_component"/>
</dbReference>
<dbReference type="EMBL" id="JAGFNY010000008">
    <property type="protein sequence ID" value="MBW7570032.1"/>
    <property type="molecule type" value="Genomic_DNA"/>
</dbReference>
<comment type="similarity">
    <text evidence="2">Belongs to the ABC-2 integral membrane protein family.</text>
</comment>
<evidence type="ECO:0000256" key="5">
    <source>
        <dbReference type="ARBA" id="ARBA00022692"/>
    </source>
</evidence>
<gene>
    <name evidence="10" type="ORF">J5V48_03890</name>
</gene>
<evidence type="ECO:0000313" key="11">
    <source>
        <dbReference type="Proteomes" id="UP000731465"/>
    </source>
</evidence>
<comment type="caution">
    <text evidence="10">The sequence shown here is derived from an EMBL/GenBank/DDBJ whole genome shotgun (WGS) entry which is preliminary data.</text>
</comment>
<name>A0ABS7DG02_9GAMM</name>
<feature type="domain" description="ABC transmembrane type-2" evidence="9">
    <location>
        <begin position="118"/>
        <end position="358"/>
    </location>
</feature>
<feature type="transmembrane region" description="Helical" evidence="8">
    <location>
        <begin position="165"/>
        <end position="189"/>
    </location>
</feature>
<feature type="transmembrane region" description="Helical" evidence="8">
    <location>
        <begin position="245"/>
        <end position="269"/>
    </location>
</feature>
<proteinExistence type="inferred from homology"/>
<accession>A0ABS7DG02</accession>
<evidence type="ECO:0000256" key="1">
    <source>
        <dbReference type="ARBA" id="ARBA00004651"/>
    </source>
</evidence>
<evidence type="ECO:0000256" key="4">
    <source>
        <dbReference type="ARBA" id="ARBA00022475"/>
    </source>
</evidence>
<evidence type="ECO:0000256" key="8">
    <source>
        <dbReference type="SAM" id="Phobius"/>
    </source>
</evidence>
<feature type="transmembrane region" description="Helical" evidence="8">
    <location>
        <begin position="210"/>
        <end position="239"/>
    </location>
</feature>
<keyword evidence="6 8" id="KW-1133">Transmembrane helix</keyword>
<feature type="transmembrane region" description="Helical" evidence="8">
    <location>
        <begin position="336"/>
        <end position="355"/>
    </location>
</feature>
<organism evidence="10 11">
    <name type="scientific">Succinivibrio faecicola</name>
    <dbReference type="NCBI Taxonomy" id="2820300"/>
    <lineage>
        <taxon>Bacteria</taxon>
        <taxon>Pseudomonadati</taxon>
        <taxon>Pseudomonadota</taxon>
        <taxon>Gammaproteobacteria</taxon>
        <taxon>Aeromonadales</taxon>
        <taxon>Succinivibrionaceae</taxon>
        <taxon>Succinivibrio</taxon>
    </lineage>
</organism>